<dbReference type="NCBIfam" id="TIGR01727">
    <property type="entry name" value="oligo_HPY"/>
    <property type="match status" value="1"/>
</dbReference>
<dbReference type="GO" id="GO:0015833">
    <property type="term" value="P:peptide transport"/>
    <property type="evidence" value="ECO:0007669"/>
    <property type="project" value="InterPro"/>
</dbReference>
<evidence type="ECO:0000259" key="10">
    <source>
        <dbReference type="PROSITE" id="PS50893"/>
    </source>
</evidence>
<dbReference type="Proteomes" id="UP000019147">
    <property type="component" value="Chromosome"/>
</dbReference>
<dbReference type="CDD" id="cd03257">
    <property type="entry name" value="ABC_NikE_OppD_transporters"/>
    <property type="match status" value="1"/>
</dbReference>
<keyword evidence="8" id="KW-1278">Translocase</keyword>
<dbReference type="PROSITE" id="PS00211">
    <property type="entry name" value="ABC_TRANSPORTER_1"/>
    <property type="match status" value="1"/>
</dbReference>
<evidence type="ECO:0000313" key="12">
    <source>
        <dbReference type="Proteomes" id="UP000019147"/>
    </source>
</evidence>
<dbReference type="InterPro" id="IPR003593">
    <property type="entry name" value="AAA+_ATPase"/>
</dbReference>
<dbReference type="EMBL" id="CP015840">
    <property type="protein sequence ID" value="ANG66132.1"/>
    <property type="molecule type" value="Genomic_DNA"/>
</dbReference>
<dbReference type="KEGG" id="cgz:M787_002220"/>
<name>A0A173DYX7_9CHLA</name>
<dbReference type="AlphaFoldDB" id="A0A173DYX7"/>
<evidence type="ECO:0000256" key="6">
    <source>
        <dbReference type="ARBA" id="ARBA00022741"/>
    </source>
</evidence>
<dbReference type="PANTHER" id="PTHR43297">
    <property type="entry name" value="OLIGOPEPTIDE TRANSPORT ATP-BINDING PROTEIN APPD"/>
    <property type="match status" value="1"/>
</dbReference>
<dbReference type="Gene3D" id="3.40.50.300">
    <property type="entry name" value="P-loop containing nucleotide triphosphate hydrolases"/>
    <property type="match status" value="1"/>
</dbReference>
<reference evidence="11 12" key="1">
    <citation type="journal article" date="2014" name="Syst. Appl. Microbiol.">
        <title>Evidence for the existence of two new members of the family Chlamydiaceae and proposal of Chlamydia avium sp. nov. and Chlamydia gallinacea sp. nov.</title>
        <authorList>
            <person name="Sachse K."/>
            <person name="Laroucau K."/>
            <person name="Riege K."/>
            <person name="Wehner S."/>
            <person name="Dilcher M."/>
            <person name="Creasy H.H."/>
            <person name="Weidmann M."/>
            <person name="Myers G."/>
            <person name="Vorimore F."/>
            <person name="Vicari N."/>
            <person name="Magnino S."/>
            <person name="Liebler-Tenorio E."/>
            <person name="Ruettger A."/>
            <person name="Bavoil P.M."/>
            <person name="Hufert F.T."/>
            <person name="Rossello-Mora R."/>
            <person name="Marz M."/>
        </authorList>
    </citation>
    <scope>NUCLEOTIDE SEQUENCE [LARGE SCALE GENOMIC DNA]</scope>
    <source>
        <strain evidence="11 12">08-1274/3</strain>
    </source>
</reference>
<dbReference type="SUPFAM" id="SSF52540">
    <property type="entry name" value="P-loop containing nucleoside triphosphate hydrolases"/>
    <property type="match status" value="1"/>
</dbReference>
<evidence type="ECO:0000313" key="11">
    <source>
        <dbReference type="EMBL" id="ANG66132.1"/>
    </source>
</evidence>
<keyword evidence="5" id="KW-0997">Cell inner membrane</keyword>
<sequence>MISPILQVKNLTVHLNQRRVQYPLVESLSFDLYPGRTLAIIGESGSGKSVTAQALMQLLPTPLFSLSGNVVFQETELLSASRKELQAIFGTKMAMIFQNPHTSLNPVFTIGKQFQELLDTHLHLSRQAGREKIIQALVDTGFHHPELCLNLYPHQLSGGMLQRISIAMALLSSPEIVIADEPTTALDVSVQYQILQLLKKLQNKLGMSLLIITHDMGVVAEMADDVLVLYAGKMVEYASVYDIFHHPRHPYTQDLLASRPSAKEKTFRTIPGQPPCYDSLPSGCCYSPRCLKTYPKCTLKPPPLHNINTNHKVRCWLYE</sequence>
<evidence type="ECO:0000256" key="2">
    <source>
        <dbReference type="ARBA" id="ARBA00005417"/>
    </source>
</evidence>
<dbReference type="InterPro" id="IPR003439">
    <property type="entry name" value="ABC_transporter-like_ATP-bd"/>
</dbReference>
<protein>
    <submittedName>
        <fullName evidence="11">Dipeptide/oligopeptide/nickel ABC transporter ATP-binding protein</fullName>
    </submittedName>
</protein>
<dbReference type="PANTHER" id="PTHR43297:SF14">
    <property type="entry name" value="ATPASE AAA-TYPE CORE DOMAIN-CONTAINING PROTEIN"/>
    <property type="match status" value="1"/>
</dbReference>
<dbReference type="RefSeq" id="WP_021828832.1">
    <property type="nucleotide sequence ID" value="NZ_CP015840.1"/>
</dbReference>
<evidence type="ECO:0000256" key="7">
    <source>
        <dbReference type="ARBA" id="ARBA00022840"/>
    </source>
</evidence>
<evidence type="ECO:0000256" key="3">
    <source>
        <dbReference type="ARBA" id="ARBA00022448"/>
    </source>
</evidence>
<keyword evidence="4" id="KW-1003">Cell membrane</keyword>
<dbReference type="InterPro" id="IPR027417">
    <property type="entry name" value="P-loop_NTPase"/>
</dbReference>
<dbReference type="GO" id="GO:0005524">
    <property type="term" value="F:ATP binding"/>
    <property type="evidence" value="ECO:0007669"/>
    <property type="project" value="UniProtKB-KW"/>
</dbReference>
<dbReference type="eggNOG" id="COG0444">
    <property type="taxonomic scope" value="Bacteria"/>
</dbReference>
<feature type="domain" description="ABC transporter" evidence="10">
    <location>
        <begin position="6"/>
        <end position="256"/>
    </location>
</feature>
<dbReference type="Pfam" id="PF00005">
    <property type="entry name" value="ABC_tran"/>
    <property type="match status" value="1"/>
</dbReference>
<dbReference type="OrthoDB" id="9802264at2"/>
<evidence type="ECO:0000256" key="1">
    <source>
        <dbReference type="ARBA" id="ARBA00004417"/>
    </source>
</evidence>
<dbReference type="Pfam" id="PF08352">
    <property type="entry name" value="oligo_HPY"/>
    <property type="match status" value="1"/>
</dbReference>
<keyword evidence="6" id="KW-0547">Nucleotide-binding</keyword>
<comment type="similarity">
    <text evidence="2">Belongs to the ABC transporter superfamily.</text>
</comment>
<evidence type="ECO:0000256" key="4">
    <source>
        <dbReference type="ARBA" id="ARBA00022475"/>
    </source>
</evidence>
<dbReference type="GO" id="GO:0005886">
    <property type="term" value="C:plasma membrane"/>
    <property type="evidence" value="ECO:0007669"/>
    <property type="project" value="UniProtKB-SubCell"/>
</dbReference>
<dbReference type="InterPro" id="IPR050388">
    <property type="entry name" value="ABC_Ni/Peptide_Import"/>
</dbReference>
<dbReference type="SMART" id="SM00382">
    <property type="entry name" value="AAA"/>
    <property type="match status" value="1"/>
</dbReference>
<dbReference type="PROSITE" id="PS50893">
    <property type="entry name" value="ABC_TRANSPORTER_2"/>
    <property type="match status" value="1"/>
</dbReference>
<comment type="subcellular location">
    <subcellularLocation>
        <location evidence="1">Cell inner membrane</location>
        <topology evidence="1">Peripheral membrane protein</topology>
    </subcellularLocation>
</comment>
<dbReference type="GeneID" id="81478119"/>
<keyword evidence="7 11" id="KW-0067">ATP-binding</keyword>
<dbReference type="FunFam" id="3.40.50.300:FF:000016">
    <property type="entry name" value="Oligopeptide ABC transporter ATP-binding component"/>
    <property type="match status" value="1"/>
</dbReference>
<evidence type="ECO:0000256" key="5">
    <source>
        <dbReference type="ARBA" id="ARBA00022519"/>
    </source>
</evidence>
<gene>
    <name evidence="11" type="ORF">M787_002220</name>
</gene>
<evidence type="ECO:0000256" key="8">
    <source>
        <dbReference type="ARBA" id="ARBA00022967"/>
    </source>
</evidence>
<keyword evidence="3" id="KW-0813">Transport</keyword>
<dbReference type="STRING" id="1143323.M787_002220"/>
<dbReference type="InterPro" id="IPR013563">
    <property type="entry name" value="Oligopep_ABC_C"/>
</dbReference>
<accession>A0A173DYX7</accession>
<evidence type="ECO:0000256" key="9">
    <source>
        <dbReference type="ARBA" id="ARBA00023136"/>
    </source>
</evidence>
<dbReference type="GO" id="GO:0016887">
    <property type="term" value="F:ATP hydrolysis activity"/>
    <property type="evidence" value="ECO:0007669"/>
    <property type="project" value="InterPro"/>
</dbReference>
<proteinExistence type="inferred from homology"/>
<keyword evidence="9" id="KW-0472">Membrane</keyword>
<organism evidence="11 12">
    <name type="scientific">Chlamydia gallinacea 08-1274/3</name>
    <dbReference type="NCBI Taxonomy" id="1143323"/>
    <lineage>
        <taxon>Bacteria</taxon>
        <taxon>Pseudomonadati</taxon>
        <taxon>Chlamydiota</taxon>
        <taxon>Chlamydiia</taxon>
        <taxon>Chlamydiales</taxon>
        <taxon>Chlamydiaceae</taxon>
        <taxon>Chlamydia/Chlamydophila group</taxon>
        <taxon>Chlamydia</taxon>
    </lineage>
</organism>
<dbReference type="InterPro" id="IPR017871">
    <property type="entry name" value="ABC_transporter-like_CS"/>
</dbReference>